<gene>
    <name evidence="2" type="ORF">MUK42_21493</name>
</gene>
<dbReference type="EMBL" id="CP097507">
    <property type="protein sequence ID" value="URE06551.1"/>
    <property type="molecule type" value="Genomic_DNA"/>
</dbReference>
<keyword evidence="3" id="KW-1185">Reference proteome</keyword>
<dbReference type="Proteomes" id="UP001055439">
    <property type="component" value="Chromosome 5"/>
</dbReference>
<accession>A0A9E7G1S5</accession>
<dbReference type="AlphaFoldDB" id="A0A9E7G1S5"/>
<feature type="region of interest" description="Disordered" evidence="1">
    <location>
        <begin position="30"/>
        <end position="67"/>
    </location>
</feature>
<proteinExistence type="predicted"/>
<organism evidence="2 3">
    <name type="scientific">Musa troglodytarum</name>
    <name type="common">fe'i banana</name>
    <dbReference type="NCBI Taxonomy" id="320322"/>
    <lineage>
        <taxon>Eukaryota</taxon>
        <taxon>Viridiplantae</taxon>
        <taxon>Streptophyta</taxon>
        <taxon>Embryophyta</taxon>
        <taxon>Tracheophyta</taxon>
        <taxon>Spermatophyta</taxon>
        <taxon>Magnoliopsida</taxon>
        <taxon>Liliopsida</taxon>
        <taxon>Zingiberales</taxon>
        <taxon>Musaceae</taxon>
        <taxon>Musa</taxon>
    </lineage>
</organism>
<reference evidence="2" key="1">
    <citation type="submission" date="2022-05" db="EMBL/GenBank/DDBJ databases">
        <title>The Musa troglodytarum L. genome provides insights into the mechanism of non-climacteric behaviour and enrichment of carotenoids.</title>
        <authorList>
            <person name="Wang J."/>
        </authorList>
    </citation>
    <scope>NUCLEOTIDE SEQUENCE</scope>
    <source>
        <tissue evidence="2">Leaf</tissue>
    </source>
</reference>
<dbReference type="GO" id="GO:0003677">
    <property type="term" value="F:DNA binding"/>
    <property type="evidence" value="ECO:0007669"/>
    <property type="project" value="UniProtKB-KW"/>
</dbReference>
<evidence type="ECO:0000313" key="3">
    <source>
        <dbReference type="Proteomes" id="UP001055439"/>
    </source>
</evidence>
<feature type="compositionally biased region" description="Acidic residues" evidence="1">
    <location>
        <begin position="34"/>
        <end position="44"/>
    </location>
</feature>
<dbReference type="OrthoDB" id="690068at2759"/>
<sequence length="264" mass="28480">MVVVSTERSLLPGPVVAEVQDMALRSMVRRENGSGDDDDDDDDNDARGGGVVRGFVTKAPSRERATGVSSSVVVRRLPPLMSSVDEIGFGDCLNRHRQVSATRMCTPENPPHSRKEMGQNCRRTPAQTLAKVVAQDTVVPIPGRLQALVDIHVPAGNQRVTDLFMVPVMGTAFFLNQTQSLSTVPLQHPADHKDSTAEEDSGGKDNGCCVTPAARSAGAGNVQLQLCSSVRLGQIYWYFNPGSEQVLGQLFKRTAATWPFLPSP</sequence>
<evidence type="ECO:0000313" key="2">
    <source>
        <dbReference type="EMBL" id="URE06551.1"/>
    </source>
</evidence>
<protein>
    <submittedName>
        <fullName evidence="2">Helix-loop-helix DNA-binding domain</fullName>
    </submittedName>
</protein>
<name>A0A9E7G1S5_9LILI</name>
<keyword evidence="2" id="KW-0238">DNA-binding</keyword>
<feature type="region of interest" description="Disordered" evidence="1">
    <location>
        <begin position="185"/>
        <end position="204"/>
    </location>
</feature>
<evidence type="ECO:0000256" key="1">
    <source>
        <dbReference type="SAM" id="MobiDB-lite"/>
    </source>
</evidence>